<reference evidence="1 2" key="1">
    <citation type="journal article" date="2006" name="Proc. Natl. Acad. Sci. U.S.A.">
        <title>Identification of genes subject to positive selection in uropathogenic strains of Escherichia coli: a comparative genomics approach.</title>
        <authorList>
            <person name="Chen S.L."/>
            <person name="Hung C.S."/>
            <person name="Xu J."/>
            <person name="Reigstad C.S."/>
            <person name="Magrini V."/>
            <person name="Sabo A."/>
            <person name="Blasiar D."/>
            <person name="Bieri T."/>
            <person name="Meyer R.R."/>
            <person name="Ozersky P."/>
            <person name="Armstrong J.R."/>
            <person name="Fulton R.S."/>
            <person name="Latreille J.P."/>
            <person name="Spieth J."/>
            <person name="Hooton T.M."/>
            <person name="Mardis E.R."/>
            <person name="Hultgren S.J."/>
            <person name="Gordon J.I."/>
        </authorList>
    </citation>
    <scope>NUCLEOTIDE SEQUENCE [LARGE SCALE GENOMIC DNA]</scope>
    <source>
        <strain evidence="2">UTI89 / UPEC</strain>
    </source>
</reference>
<name>Q1RE42_ECOUT</name>
<organism evidence="1 2">
    <name type="scientific">Escherichia coli (strain UTI89 / UPEC)</name>
    <dbReference type="NCBI Taxonomy" id="364106"/>
    <lineage>
        <taxon>Bacteria</taxon>
        <taxon>Pseudomonadati</taxon>
        <taxon>Pseudomonadota</taxon>
        <taxon>Gammaproteobacteria</taxon>
        <taxon>Enterobacterales</taxon>
        <taxon>Enterobacteriaceae</taxon>
        <taxon>Escherichia</taxon>
    </lineage>
</organism>
<dbReference type="Proteomes" id="UP000001952">
    <property type="component" value="Chromosome"/>
</dbReference>
<evidence type="ECO:0000313" key="1">
    <source>
        <dbReference type="EMBL" id="ABE06372.1"/>
    </source>
</evidence>
<protein>
    <submittedName>
        <fullName evidence="1">Uncharacterized protein</fullName>
    </submittedName>
</protein>
<dbReference type="AlphaFoldDB" id="Q1RE42"/>
<evidence type="ECO:0000313" key="2">
    <source>
        <dbReference type="Proteomes" id="UP000001952"/>
    </source>
</evidence>
<sequence>MIHTCPLAPVKCLTARPNSLNCISRVGEVLNSPLSDPGLFHLTCIRFAKDVEAWKRVLLSGSTMPKGLVSSALKAAAKIFSLIIPPFRWMVTER</sequence>
<dbReference type="KEGG" id="eci:UTI89_C0886"/>
<dbReference type="HOGENOM" id="CLU_2381559_0_0_6"/>
<dbReference type="EMBL" id="CP000243">
    <property type="protein sequence ID" value="ABE06372.1"/>
    <property type="molecule type" value="Genomic_DNA"/>
</dbReference>
<accession>Q1RE42</accession>
<gene>
    <name evidence="1" type="ordered locus">UTI89_C0886</name>
</gene>
<proteinExistence type="predicted"/>